<proteinExistence type="predicted"/>
<dbReference type="Gene3D" id="3.40.1280.10">
    <property type="match status" value="1"/>
</dbReference>
<protein>
    <recommendedName>
        <fullName evidence="3">tRNA/rRNA methyltransferase SpoU type domain-containing protein</fullName>
    </recommendedName>
</protein>
<evidence type="ECO:0000313" key="1">
    <source>
        <dbReference type="EMBL" id="KAF4682815.1"/>
    </source>
</evidence>
<dbReference type="EMBL" id="JABANP010000406">
    <property type="protein sequence ID" value="KAF4682815.1"/>
    <property type="molecule type" value="Genomic_DNA"/>
</dbReference>
<dbReference type="InterPro" id="IPR029028">
    <property type="entry name" value="Alpha/beta_knot_MTases"/>
</dbReference>
<gene>
    <name evidence="1" type="ORF">FOZ60_010071</name>
</gene>
<dbReference type="InterPro" id="IPR029026">
    <property type="entry name" value="tRNA_m1G_MTases_N"/>
</dbReference>
<dbReference type="Proteomes" id="UP000541610">
    <property type="component" value="Unassembled WGS sequence"/>
</dbReference>
<evidence type="ECO:0000313" key="2">
    <source>
        <dbReference type="Proteomes" id="UP000541610"/>
    </source>
</evidence>
<reference evidence="1 2" key="1">
    <citation type="submission" date="2020-04" db="EMBL/GenBank/DDBJ databases">
        <title>Perkinsus olseni comparative genomics.</title>
        <authorList>
            <person name="Bogema D.R."/>
        </authorList>
    </citation>
    <scope>NUCLEOTIDE SEQUENCE [LARGE SCALE GENOMIC DNA]</scope>
    <source>
        <strain evidence="1">00978-12</strain>
    </source>
</reference>
<dbReference type="AlphaFoldDB" id="A0A7J6NFZ6"/>
<dbReference type="SUPFAM" id="SSF75217">
    <property type="entry name" value="alpha/beta knot"/>
    <property type="match status" value="1"/>
</dbReference>
<comment type="caution">
    <text evidence="1">The sequence shown here is derived from an EMBL/GenBank/DDBJ whole genome shotgun (WGS) entry which is preliminary data.</text>
</comment>
<name>A0A7J6NFZ6_PEROL</name>
<organism evidence="1 2">
    <name type="scientific">Perkinsus olseni</name>
    <name type="common">Perkinsus atlanticus</name>
    <dbReference type="NCBI Taxonomy" id="32597"/>
    <lineage>
        <taxon>Eukaryota</taxon>
        <taxon>Sar</taxon>
        <taxon>Alveolata</taxon>
        <taxon>Perkinsozoa</taxon>
        <taxon>Perkinsea</taxon>
        <taxon>Perkinsida</taxon>
        <taxon>Perkinsidae</taxon>
        <taxon>Perkinsus</taxon>
    </lineage>
</organism>
<dbReference type="OrthoDB" id="10328987at2759"/>
<evidence type="ECO:0008006" key="3">
    <source>
        <dbReference type="Google" id="ProtNLM"/>
    </source>
</evidence>
<accession>A0A7J6NFZ6</accession>
<sequence>MLLPVNASASLRRSFATWTAPFLYPSLGSILAGEGPAPHTLVMADSIQFSSNAASILRHSYLLGVSGVLFGSSSHENNRHQSNSWMRSALRMSMCYKRGGCPVVQTCDLLGAVDELKTHFGYTIAVLGDGSLTDSSWLVPRYDLCRLASSSKFMEAHRLLFITGGEAQRPMDELVGRADVLWDVSTLPSAQFSYNISCAVTIALFERFKVTRHWPRPSAIPPTCVSA</sequence>